<evidence type="ECO:0008006" key="4">
    <source>
        <dbReference type="Google" id="ProtNLM"/>
    </source>
</evidence>
<dbReference type="Pfam" id="PF02585">
    <property type="entry name" value="PIG-L"/>
    <property type="match status" value="1"/>
</dbReference>
<evidence type="ECO:0000313" key="2">
    <source>
        <dbReference type="EMBL" id="TKH09261.1"/>
    </source>
</evidence>
<proteinExistence type="predicted"/>
<comment type="caution">
    <text evidence="2">The sequence shown here is derived from an EMBL/GenBank/DDBJ whole genome shotgun (WGS) entry which is preliminary data.</text>
</comment>
<dbReference type="PANTHER" id="PTHR12993:SF30">
    <property type="entry name" value="N-ACETYL-ALPHA-D-GLUCOSAMINYL L-MALATE DEACETYLASE 1"/>
    <property type="match status" value="1"/>
</dbReference>
<sequence>MMKKILLVTAHPDDAEISMGGTIRKLLNQGHYIINIIFSIPSNIVVRKQEAMESSKNFGYEVQFSKYCEGNNVEDIPLHKLIKELDDIIEKMDPDEVYTHWMNDSHQDHQKLSKVVRSCFRKKQFTLYEFEQINQNNNIAANQFHPNIYSDITGFMEDKKRMITMFQSQLTGYMGHYLVNAEHIGSWRGSQVNCKYAETFLLIFSKEVL</sequence>
<accession>A0A9X9ERF2</accession>
<gene>
    <name evidence="2" type="ORF">FC678_17845</name>
</gene>
<dbReference type="InterPro" id="IPR024078">
    <property type="entry name" value="LmbE-like_dom_sf"/>
</dbReference>
<dbReference type="Proteomes" id="UP000309170">
    <property type="component" value="Unassembled WGS sequence"/>
</dbReference>
<dbReference type="GO" id="GO:0016811">
    <property type="term" value="F:hydrolase activity, acting on carbon-nitrogen (but not peptide) bonds, in linear amides"/>
    <property type="evidence" value="ECO:0007669"/>
    <property type="project" value="TreeGrafter"/>
</dbReference>
<name>A0A9X9ERF2_9BACI</name>
<protein>
    <recommendedName>
        <fullName evidence="4">PIG-L family deacetylase</fullName>
    </recommendedName>
</protein>
<evidence type="ECO:0000256" key="1">
    <source>
        <dbReference type="ARBA" id="ARBA00001947"/>
    </source>
</evidence>
<organism evidence="2 3">
    <name type="scientific">Peribacillus simplex</name>
    <dbReference type="NCBI Taxonomy" id="1478"/>
    <lineage>
        <taxon>Bacteria</taxon>
        <taxon>Bacillati</taxon>
        <taxon>Bacillota</taxon>
        <taxon>Bacilli</taxon>
        <taxon>Bacillales</taxon>
        <taxon>Bacillaceae</taxon>
        <taxon>Peribacillus</taxon>
    </lineage>
</organism>
<dbReference type="SUPFAM" id="SSF102588">
    <property type="entry name" value="LmbE-like"/>
    <property type="match status" value="1"/>
</dbReference>
<dbReference type="EMBL" id="SZNT01000288">
    <property type="protein sequence ID" value="TKH09261.1"/>
    <property type="molecule type" value="Genomic_DNA"/>
</dbReference>
<dbReference type="Gene3D" id="3.40.50.10320">
    <property type="entry name" value="LmbE-like"/>
    <property type="match status" value="1"/>
</dbReference>
<dbReference type="InterPro" id="IPR003737">
    <property type="entry name" value="GlcNAc_PI_deacetylase-related"/>
</dbReference>
<comment type="cofactor">
    <cofactor evidence="1">
        <name>Zn(2+)</name>
        <dbReference type="ChEBI" id="CHEBI:29105"/>
    </cofactor>
</comment>
<evidence type="ECO:0000313" key="3">
    <source>
        <dbReference type="Proteomes" id="UP000309170"/>
    </source>
</evidence>
<reference evidence="2 3" key="1">
    <citation type="journal article" date="2019" name="Environ. Microbiol.">
        <title>An active ?-lactamase is a part of an orchestrated cell wall stress resistance network of Bacillus subtilis and related rhizosphere species.</title>
        <authorList>
            <person name="Bucher T."/>
            <person name="Keren-Paz A."/>
            <person name="Hausser J."/>
            <person name="Olender T."/>
            <person name="Cytryn E."/>
            <person name="Kolodkin-Gal I."/>
        </authorList>
    </citation>
    <scope>NUCLEOTIDE SEQUENCE [LARGE SCALE GENOMIC DNA]</scope>
    <source>
        <strain evidence="2 3">I4</strain>
    </source>
</reference>
<dbReference type="PANTHER" id="PTHR12993">
    <property type="entry name" value="N-ACETYLGLUCOSAMINYL-PHOSPHATIDYLINOSITOL DE-N-ACETYLASE-RELATED"/>
    <property type="match status" value="1"/>
</dbReference>
<dbReference type="AlphaFoldDB" id="A0A9X9ERF2"/>